<name>A0ABV6MTC6_9PSEU</name>
<gene>
    <name evidence="2" type="ORF">ACFFH7_18740</name>
</gene>
<feature type="domain" description="CHAD" evidence="1">
    <location>
        <begin position="194"/>
        <end position="445"/>
    </location>
</feature>
<evidence type="ECO:0000259" key="1">
    <source>
        <dbReference type="PROSITE" id="PS51708"/>
    </source>
</evidence>
<protein>
    <submittedName>
        <fullName evidence="2">CHAD domain-containing protein</fullName>
    </submittedName>
</protein>
<comment type="caution">
    <text evidence="2">The sequence shown here is derived from an EMBL/GenBank/DDBJ whole genome shotgun (WGS) entry which is preliminary data.</text>
</comment>
<dbReference type="PANTHER" id="PTHR39339:SF1">
    <property type="entry name" value="CHAD DOMAIN-CONTAINING PROTEIN"/>
    <property type="match status" value="1"/>
</dbReference>
<evidence type="ECO:0000313" key="3">
    <source>
        <dbReference type="Proteomes" id="UP001589810"/>
    </source>
</evidence>
<dbReference type="SUPFAM" id="SSF55154">
    <property type="entry name" value="CYTH-like phosphatases"/>
    <property type="match status" value="1"/>
</dbReference>
<dbReference type="Proteomes" id="UP001589810">
    <property type="component" value="Unassembled WGS sequence"/>
</dbReference>
<dbReference type="Gene3D" id="1.40.20.10">
    <property type="entry name" value="CHAD domain"/>
    <property type="match status" value="1"/>
</dbReference>
<dbReference type="Pfam" id="PF05235">
    <property type="entry name" value="CHAD"/>
    <property type="match status" value="1"/>
</dbReference>
<dbReference type="EMBL" id="JBHLUD010000006">
    <property type="protein sequence ID" value="MFC0543546.1"/>
    <property type="molecule type" value="Genomic_DNA"/>
</dbReference>
<evidence type="ECO:0000313" key="2">
    <source>
        <dbReference type="EMBL" id="MFC0543546.1"/>
    </source>
</evidence>
<dbReference type="PROSITE" id="PS51708">
    <property type="entry name" value="CHAD"/>
    <property type="match status" value="1"/>
</dbReference>
<dbReference type="InterPro" id="IPR023577">
    <property type="entry name" value="CYTH_domain"/>
</dbReference>
<organism evidence="2 3">
    <name type="scientific">Kutzneria chonburiensis</name>
    <dbReference type="NCBI Taxonomy" id="1483604"/>
    <lineage>
        <taxon>Bacteria</taxon>
        <taxon>Bacillati</taxon>
        <taxon>Actinomycetota</taxon>
        <taxon>Actinomycetes</taxon>
        <taxon>Pseudonocardiales</taxon>
        <taxon>Pseudonocardiaceae</taxon>
        <taxon>Kutzneria</taxon>
    </lineage>
</organism>
<accession>A0ABV6MTC6</accession>
<keyword evidence="3" id="KW-1185">Reference proteome</keyword>
<proteinExistence type="predicted"/>
<reference evidence="2 3" key="1">
    <citation type="submission" date="2024-09" db="EMBL/GenBank/DDBJ databases">
        <authorList>
            <person name="Sun Q."/>
            <person name="Mori K."/>
        </authorList>
    </citation>
    <scope>NUCLEOTIDE SEQUENCE [LARGE SCALE GENOMIC DNA]</scope>
    <source>
        <strain evidence="2 3">TBRC 1432</strain>
    </source>
</reference>
<dbReference type="InterPro" id="IPR033469">
    <property type="entry name" value="CYTH-like_dom_sf"/>
</dbReference>
<dbReference type="Gene3D" id="2.40.320.10">
    <property type="entry name" value="Hypothetical Protein Pfu-838710-001"/>
    <property type="match status" value="1"/>
</dbReference>
<dbReference type="InterPro" id="IPR007899">
    <property type="entry name" value="CHAD_dom"/>
</dbReference>
<dbReference type="SMART" id="SM00880">
    <property type="entry name" value="CHAD"/>
    <property type="match status" value="1"/>
</dbReference>
<dbReference type="RefSeq" id="WP_379794140.1">
    <property type="nucleotide sequence ID" value="NZ_JBHLUD010000006.1"/>
</dbReference>
<dbReference type="InterPro" id="IPR038186">
    <property type="entry name" value="CHAD_dom_sf"/>
</dbReference>
<dbReference type="CDD" id="cd07374">
    <property type="entry name" value="CYTH-like_Pase"/>
    <property type="match status" value="1"/>
</dbReference>
<dbReference type="PANTHER" id="PTHR39339">
    <property type="entry name" value="SLR1444 PROTEIN"/>
    <property type="match status" value="1"/>
</dbReference>
<sequence>MATRTKETERKYEPVGEGLPAGVPGVTVVGSGEDLLLDAVYHDTADLRLARSGVTLRRRSGGADAGWHLKLPIEGDARDEIRAKKDGKRVPKELADLVLGLTRGEPLAPVAHIRTRRKRWELLDKNGKVAAELVEDDVEAQTLGENEQMKAWREIEVELVAGGREVFETVERTLGRPSKAPAKLIRLLGERIPKRPKADGVTGYVQQQVEEMRRQDLRIRQDADDAVHRMRVASRRIRSVLQAHRGSRTLKEELRWLGTVLGEARDLEVLYGHLRQSIGELPEELVLGNVRQRLTETFAPREQQARAKVMEALRSKRYFALLNRLETVKLRLNDPKGRLRKTKKRVAKAWRDEANNRGSLHDVRKAAKRARYAAEAAGKEKLARRMKKLTKRLGAHQDSVVARQELRAIGIQSHLDGDNAYTYGLLHGCELHRAENAKKALRRKV</sequence>
<dbReference type="SMART" id="SM01118">
    <property type="entry name" value="CYTH"/>
    <property type="match status" value="1"/>
</dbReference>
<dbReference type="Pfam" id="PF01928">
    <property type="entry name" value="CYTH"/>
    <property type="match status" value="1"/>
</dbReference>